<proteinExistence type="predicted"/>
<evidence type="ECO:0000256" key="2">
    <source>
        <dbReference type="SAM" id="MobiDB-lite"/>
    </source>
</evidence>
<reference evidence="5" key="2">
    <citation type="submission" date="2015-01" db="EMBL/GenBank/DDBJ databases">
        <title>Evolutionary Origins and Diversification of the Mycorrhizal Mutualists.</title>
        <authorList>
            <consortium name="DOE Joint Genome Institute"/>
            <consortium name="Mycorrhizal Genomics Consortium"/>
            <person name="Kohler A."/>
            <person name="Kuo A."/>
            <person name="Nagy L.G."/>
            <person name="Floudas D."/>
            <person name="Copeland A."/>
            <person name="Barry K.W."/>
            <person name="Cichocki N."/>
            <person name="Veneault-Fourrey C."/>
            <person name="LaButti K."/>
            <person name="Lindquist E.A."/>
            <person name="Lipzen A."/>
            <person name="Lundell T."/>
            <person name="Morin E."/>
            <person name="Murat C."/>
            <person name="Riley R."/>
            <person name="Ohm R."/>
            <person name="Sun H."/>
            <person name="Tunlid A."/>
            <person name="Henrissat B."/>
            <person name="Grigoriev I.V."/>
            <person name="Hibbett D.S."/>
            <person name="Martin F."/>
        </authorList>
    </citation>
    <scope>NUCLEOTIDE SEQUENCE [LARGE SCALE GENOMIC DNA]</scope>
    <source>
        <strain evidence="5">MUT 4182</strain>
    </source>
</reference>
<protein>
    <recommendedName>
        <fullName evidence="3">C2H2-type domain-containing protein</fullName>
    </recommendedName>
</protein>
<dbReference type="HOGENOM" id="CLU_140540_0_0_1"/>
<dbReference type="InterPro" id="IPR013087">
    <property type="entry name" value="Znf_C2H2_type"/>
</dbReference>
<dbReference type="PROSITE" id="PS00028">
    <property type="entry name" value="ZINC_FINGER_C2H2_1"/>
    <property type="match status" value="1"/>
</dbReference>
<dbReference type="OrthoDB" id="21416at2759"/>
<keyword evidence="1" id="KW-0862">Zinc</keyword>
<organism evidence="4 5">
    <name type="scientific">Tulasnella calospora MUT 4182</name>
    <dbReference type="NCBI Taxonomy" id="1051891"/>
    <lineage>
        <taxon>Eukaryota</taxon>
        <taxon>Fungi</taxon>
        <taxon>Dikarya</taxon>
        <taxon>Basidiomycota</taxon>
        <taxon>Agaricomycotina</taxon>
        <taxon>Agaricomycetes</taxon>
        <taxon>Cantharellales</taxon>
        <taxon>Tulasnellaceae</taxon>
        <taxon>Tulasnella</taxon>
    </lineage>
</organism>
<sequence length="167" mass="18612">MSQCLECGKTLASPAGLRRHINSQHQRNEWHVCECGRQFLDPAGRSRCRARHAKSFGCPVHGCSYTSSRKDSVKQHMRRRHPNSTGIHIRTLPPNLGPARSRQSSNSSLEYDPSPPPDHLLPPHHNPALMHPPLGATAFPPSLYYTSPGIFERVGVDDADRPLEICI</sequence>
<dbReference type="GO" id="GO:0008270">
    <property type="term" value="F:zinc ion binding"/>
    <property type="evidence" value="ECO:0007669"/>
    <property type="project" value="UniProtKB-KW"/>
</dbReference>
<feature type="region of interest" description="Disordered" evidence="2">
    <location>
        <begin position="66"/>
        <end position="133"/>
    </location>
</feature>
<keyword evidence="1" id="KW-0479">Metal-binding</keyword>
<evidence type="ECO:0000259" key="3">
    <source>
        <dbReference type="PROSITE" id="PS50157"/>
    </source>
</evidence>
<reference evidence="4 5" key="1">
    <citation type="submission" date="2014-04" db="EMBL/GenBank/DDBJ databases">
        <authorList>
            <consortium name="DOE Joint Genome Institute"/>
            <person name="Kuo A."/>
            <person name="Girlanda M."/>
            <person name="Perotto S."/>
            <person name="Kohler A."/>
            <person name="Nagy L.G."/>
            <person name="Floudas D."/>
            <person name="Copeland A."/>
            <person name="Barry K.W."/>
            <person name="Cichocki N."/>
            <person name="Veneault-Fourrey C."/>
            <person name="LaButti K."/>
            <person name="Lindquist E.A."/>
            <person name="Lipzen A."/>
            <person name="Lundell T."/>
            <person name="Morin E."/>
            <person name="Murat C."/>
            <person name="Sun H."/>
            <person name="Tunlid A."/>
            <person name="Henrissat B."/>
            <person name="Grigoriev I.V."/>
            <person name="Hibbett D.S."/>
            <person name="Martin F."/>
            <person name="Nordberg H.P."/>
            <person name="Cantor M.N."/>
            <person name="Hua S.X."/>
        </authorList>
    </citation>
    <scope>NUCLEOTIDE SEQUENCE [LARGE SCALE GENOMIC DNA]</scope>
    <source>
        <strain evidence="4 5">MUT 4182</strain>
    </source>
</reference>
<dbReference type="AlphaFoldDB" id="A0A0C3QBL2"/>
<gene>
    <name evidence="4" type="ORF">M407DRAFT_245124</name>
</gene>
<dbReference type="PROSITE" id="PS50157">
    <property type="entry name" value="ZINC_FINGER_C2H2_2"/>
    <property type="match status" value="1"/>
</dbReference>
<dbReference type="Proteomes" id="UP000054248">
    <property type="component" value="Unassembled WGS sequence"/>
</dbReference>
<dbReference type="Pfam" id="PF00096">
    <property type="entry name" value="zf-C2H2"/>
    <property type="match status" value="1"/>
</dbReference>
<dbReference type="SMART" id="SM00355">
    <property type="entry name" value="ZnF_C2H2"/>
    <property type="match status" value="2"/>
</dbReference>
<accession>A0A0C3QBL2</accession>
<evidence type="ECO:0000313" key="4">
    <source>
        <dbReference type="EMBL" id="KIO22546.1"/>
    </source>
</evidence>
<evidence type="ECO:0000256" key="1">
    <source>
        <dbReference type="PROSITE-ProRule" id="PRU00042"/>
    </source>
</evidence>
<name>A0A0C3QBL2_9AGAM</name>
<dbReference type="EMBL" id="KN823107">
    <property type="protein sequence ID" value="KIO22546.1"/>
    <property type="molecule type" value="Genomic_DNA"/>
</dbReference>
<dbReference type="Gene3D" id="3.30.160.60">
    <property type="entry name" value="Classic Zinc Finger"/>
    <property type="match status" value="1"/>
</dbReference>
<keyword evidence="1" id="KW-0863">Zinc-finger</keyword>
<feature type="domain" description="C2H2-type" evidence="3">
    <location>
        <begin position="2"/>
        <end position="30"/>
    </location>
</feature>
<evidence type="ECO:0000313" key="5">
    <source>
        <dbReference type="Proteomes" id="UP000054248"/>
    </source>
</evidence>
<keyword evidence="5" id="KW-1185">Reference proteome</keyword>